<organism evidence="2">
    <name type="scientific">Leifsonia sp. NPDC080035</name>
    <dbReference type="NCBI Taxonomy" id="3143936"/>
    <lineage>
        <taxon>Bacteria</taxon>
        <taxon>Bacillati</taxon>
        <taxon>Actinomycetota</taxon>
        <taxon>Actinomycetes</taxon>
        <taxon>Micrococcales</taxon>
        <taxon>Microbacteriaceae</taxon>
        <taxon>Leifsonia</taxon>
    </lineage>
</organism>
<dbReference type="EMBL" id="CP157390">
    <property type="protein sequence ID" value="XBM49299.1"/>
    <property type="molecule type" value="Genomic_DNA"/>
</dbReference>
<dbReference type="PROSITE" id="PS51257">
    <property type="entry name" value="PROKAR_LIPOPROTEIN"/>
    <property type="match status" value="1"/>
</dbReference>
<reference evidence="2" key="1">
    <citation type="submission" date="2024-05" db="EMBL/GenBank/DDBJ databases">
        <title>The Natural Products Discovery Center: Release of the First 8490 Sequenced Strains for Exploring Actinobacteria Biosynthetic Diversity.</title>
        <authorList>
            <person name="Kalkreuter E."/>
            <person name="Kautsar S.A."/>
            <person name="Yang D."/>
            <person name="Bader C.D."/>
            <person name="Teijaro C.N."/>
            <person name="Fluegel L."/>
            <person name="Davis C.M."/>
            <person name="Simpson J.R."/>
            <person name="Lauterbach L."/>
            <person name="Steele A.D."/>
            <person name="Gui C."/>
            <person name="Meng S."/>
            <person name="Li G."/>
            <person name="Viehrig K."/>
            <person name="Ye F."/>
            <person name="Su P."/>
            <person name="Kiefer A.F."/>
            <person name="Nichols A."/>
            <person name="Cepeda A.J."/>
            <person name="Yan W."/>
            <person name="Fan B."/>
            <person name="Jiang Y."/>
            <person name="Adhikari A."/>
            <person name="Zheng C.-J."/>
            <person name="Schuster L."/>
            <person name="Cowan T.M."/>
            <person name="Smanski M.J."/>
            <person name="Chevrette M.G."/>
            <person name="de Carvalho L.P.S."/>
            <person name="Shen B."/>
        </authorList>
    </citation>
    <scope>NUCLEOTIDE SEQUENCE</scope>
    <source>
        <strain evidence="2">NPDC080035</strain>
    </source>
</reference>
<keyword evidence="1" id="KW-0732">Signal</keyword>
<protein>
    <recommendedName>
        <fullName evidence="3">DNA modification methylase</fullName>
    </recommendedName>
</protein>
<gene>
    <name evidence="2" type="ORF">AAME72_05410</name>
</gene>
<proteinExistence type="predicted"/>
<dbReference type="RefSeq" id="WP_348789217.1">
    <property type="nucleotide sequence ID" value="NZ_CP157390.1"/>
</dbReference>
<feature type="chain" id="PRO_5043380598" description="DNA modification methylase" evidence="1">
    <location>
        <begin position="30"/>
        <end position="158"/>
    </location>
</feature>
<sequence length="158" mass="16110">MISGTIRRRATAALVGAAVLALLTGCDLFAPQDTKDIEETSDGVSGTVGQVFVGNAVLLTLESGTPTNLVASLVNNGDKTENVDISTSAGKESVSLEPSQVVQIGSSDSGGGQTVQFEDLGAKPGSLANVTFDTGTETLTLRVPVLDGALEQYKDLAP</sequence>
<evidence type="ECO:0000313" key="2">
    <source>
        <dbReference type="EMBL" id="XBM49299.1"/>
    </source>
</evidence>
<dbReference type="AlphaFoldDB" id="A0AAU7GF72"/>
<name>A0AAU7GF72_9MICO</name>
<feature type="signal peptide" evidence="1">
    <location>
        <begin position="1"/>
        <end position="29"/>
    </location>
</feature>
<evidence type="ECO:0008006" key="3">
    <source>
        <dbReference type="Google" id="ProtNLM"/>
    </source>
</evidence>
<evidence type="ECO:0000256" key="1">
    <source>
        <dbReference type="SAM" id="SignalP"/>
    </source>
</evidence>
<accession>A0AAU7GF72</accession>